<comment type="caution">
    <text evidence="2">The sequence shown here is derived from an EMBL/GenBank/DDBJ whole genome shotgun (WGS) entry which is preliminary data.</text>
</comment>
<gene>
    <name evidence="2" type="ORF">ACFO6Q_11640</name>
</gene>
<feature type="transmembrane region" description="Helical" evidence="1">
    <location>
        <begin position="156"/>
        <end position="173"/>
    </location>
</feature>
<organism evidence="2 3">
    <name type="scientific">Dokdonella ginsengisoli</name>
    <dbReference type="NCBI Taxonomy" id="363846"/>
    <lineage>
        <taxon>Bacteria</taxon>
        <taxon>Pseudomonadati</taxon>
        <taxon>Pseudomonadota</taxon>
        <taxon>Gammaproteobacteria</taxon>
        <taxon>Lysobacterales</taxon>
        <taxon>Rhodanobacteraceae</taxon>
        <taxon>Dokdonella</taxon>
    </lineage>
</organism>
<feature type="transmembrane region" description="Helical" evidence="1">
    <location>
        <begin position="27"/>
        <end position="46"/>
    </location>
</feature>
<feature type="transmembrane region" description="Helical" evidence="1">
    <location>
        <begin position="58"/>
        <end position="76"/>
    </location>
</feature>
<name>A0ABV9QW30_9GAMM</name>
<evidence type="ECO:0000313" key="3">
    <source>
        <dbReference type="Proteomes" id="UP001595886"/>
    </source>
</evidence>
<evidence type="ECO:0008006" key="4">
    <source>
        <dbReference type="Google" id="ProtNLM"/>
    </source>
</evidence>
<evidence type="ECO:0000256" key="1">
    <source>
        <dbReference type="SAM" id="Phobius"/>
    </source>
</evidence>
<accession>A0ABV9QW30</accession>
<sequence>MMRFVRFVAELCRLRGGPQDLPHSPTLLVWLVAVAVALDALLGSLLDADGDGTGLGRALLSSGLVLVLAWIALAMLGRGARYVQTATALVACGLLVSLVQLPIALLMEPIAAPAAGRSLPAAEPLQVLLRWLALATLIWQLLVNAHILRHALDSRFGIGLLLALSWVIGYWALESVLFGAAA</sequence>
<keyword evidence="1" id="KW-0812">Transmembrane</keyword>
<dbReference type="EMBL" id="JBHSHD010000008">
    <property type="protein sequence ID" value="MFC4820981.1"/>
    <property type="molecule type" value="Genomic_DNA"/>
</dbReference>
<dbReference type="RefSeq" id="WP_380021172.1">
    <property type="nucleotide sequence ID" value="NZ_JBHSHD010000008.1"/>
</dbReference>
<evidence type="ECO:0000313" key="2">
    <source>
        <dbReference type="EMBL" id="MFC4820981.1"/>
    </source>
</evidence>
<reference evidence="3" key="1">
    <citation type="journal article" date="2019" name="Int. J. Syst. Evol. Microbiol.">
        <title>The Global Catalogue of Microorganisms (GCM) 10K type strain sequencing project: providing services to taxonomists for standard genome sequencing and annotation.</title>
        <authorList>
            <consortium name="The Broad Institute Genomics Platform"/>
            <consortium name="The Broad Institute Genome Sequencing Center for Infectious Disease"/>
            <person name="Wu L."/>
            <person name="Ma J."/>
        </authorList>
    </citation>
    <scope>NUCLEOTIDE SEQUENCE [LARGE SCALE GENOMIC DNA]</scope>
    <source>
        <strain evidence="3">CCUG 30340</strain>
    </source>
</reference>
<feature type="transmembrane region" description="Helical" evidence="1">
    <location>
        <begin position="127"/>
        <end position="144"/>
    </location>
</feature>
<protein>
    <recommendedName>
        <fullName evidence="4">Yip1 domain-containing protein</fullName>
    </recommendedName>
</protein>
<keyword evidence="1" id="KW-0472">Membrane</keyword>
<feature type="transmembrane region" description="Helical" evidence="1">
    <location>
        <begin position="88"/>
        <end position="107"/>
    </location>
</feature>
<dbReference type="Proteomes" id="UP001595886">
    <property type="component" value="Unassembled WGS sequence"/>
</dbReference>
<proteinExistence type="predicted"/>
<keyword evidence="1" id="KW-1133">Transmembrane helix</keyword>
<keyword evidence="3" id="KW-1185">Reference proteome</keyword>